<evidence type="ECO:0000313" key="3">
    <source>
        <dbReference type="Proteomes" id="UP000199063"/>
    </source>
</evidence>
<organism evidence="2 3">
    <name type="scientific">Streptomyces wuyuanensis</name>
    <dbReference type="NCBI Taxonomy" id="1196353"/>
    <lineage>
        <taxon>Bacteria</taxon>
        <taxon>Bacillati</taxon>
        <taxon>Actinomycetota</taxon>
        <taxon>Actinomycetes</taxon>
        <taxon>Kitasatosporales</taxon>
        <taxon>Streptomycetaceae</taxon>
        <taxon>Streptomyces</taxon>
    </lineage>
</organism>
<dbReference type="Gene3D" id="3.30.565.10">
    <property type="entry name" value="Histidine kinase-like ATPase, C-terminal domain"/>
    <property type="match status" value="1"/>
</dbReference>
<sequence>MGTMSTSPFTTCHGAAVPGDPASCRPPGRAVFVHAFGLPAVPAAVPGARRRAARVLRDWGLCEDGLHTASLVISELVGNAARHAVP</sequence>
<name>A0A1G9PSX8_9ACTN</name>
<dbReference type="AlphaFoldDB" id="A0A1G9PSX8"/>
<dbReference type="PANTHER" id="PTHR35526:SF3">
    <property type="entry name" value="ANTI-SIGMA-F FACTOR RSBW"/>
    <property type="match status" value="1"/>
</dbReference>
<keyword evidence="3" id="KW-1185">Reference proteome</keyword>
<evidence type="ECO:0000313" key="2">
    <source>
        <dbReference type="EMBL" id="SDM01902.1"/>
    </source>
</evidence>
<gene>
    <name evidence="2" type="ORF">SAMN05444921_10346</name>
</gene>
<reference evidence="3" key="1">
    <citation type="submission" date="2016-10" db="EMBL/GenBank/DDBJ databases">
        <authorList>
            <person name="Varghese N."/>
            <person name="Submissions S."/>
        </authorList>
    </citation>
    <scope>NUCLEOTIDE SEQUENCE [LARGE SCALE GENOMIC DNA]</scope>
    <source>
        <strain evidence="3">CGMCC 4.7042</strain>
    </source>
</reference>
<accession>A0A1G9PSX8</accession>
<dbReference type="PANTHER" id="PTHR35526">
    <property type="entry name" value="ANTI-SIGMA-F FACTOR RSBW-RELATED"/>
    <property type="match status" value="1"/>
</dbReference>
<dbReference type="EMBL" id="FNHI01000003">
    <property type="protein sequence ID" value="SDM01902.1"/>
    <property type="molecule type" value="Genomic_DNA"/>
</dbReference>
<dbReference type="InterPro" id="IPR050267">
    <property type="entry name" value="Anti-sigma-factor_SerPK"/>
</dbReference>
<feature type="region of interest" description="Disordered" evidence="1">
    <location>
        <begin position="1"/>
        <end position="20"/>
    </location>
</feature>
<feature type="compositionally biased region" description="Polar residues" evidence="1">
    <location>
        <begin position="1"/>
        <end position="10"/>
    </location>
</feature>
<proteinExistence type="predicted"/>
<protein>
    <recommendedName>
        <fullName evidence="4">Histidine kinase-like ATPase domain-containing protein</fullName>
    </recommendedName>
</protein>
<evidence type="ECO:0000256" key="1">
    <source>
        <dbReference type="SAM" id="MobiDB-lite"/>
    </source>
</evidence>
<dbReference type="InterPro" id="IPR036890">
    <property type="entry name" value="HATPase_C_sf"/>
</dbReference>
<evidence type="ECO:0008006" key="4">
    <source>
        <dbReference type="Google" id="ProtNLM"/>
    </source>
</evidence>
<dbReference type="Proteomes" id="UP000199063">
    <property type="component" value="Unassembled WGS sequence"/>
</dbReference>